<comment type="subcellular location">
    <subcellularLocation>
        <location evidence="1">Membrane</location>
        <topology evidence="1">Multi-pass membrane protein</topology>
    </subcellularLocation>
</comment>
<dbReference type="GO" id="GO:0042910">
    <property type="term" value="F:xenobiotic transmembrane transporter activity"/>
    <property type="evidence" value="ECO:0007669"/>
    <property type="project" value="InterPro"/>
</dbReference>
<dbReference type="PANTHER" id="PTHR11206">
    <property type="entry name" value="MULTIDRUG RESISTANCE PROTEIN"/>
    <property type="match status" value="1"/>
</dbReference>
<accession>A0AAU9LIR9</accession>
<dbReference type="GO" id="GO:1990961">
    <property type="term" value="P:xenobiotic detoxification by transmembrane export across the plasma membrane"/>
    <property type="evidence" value="ECO:0007669"/>
    <property type="project" value="InterPro"/>
</dbReference>
<evidence type="ECO:0000256" key="2">
    <source>
        <dbReference type="ARBA" id="ARBA00010199"/>
    </source>
</evidence>
<evidence type="ECO:0000256" key="5">
    <source>
        <dbReference type="ARBA" id="ARBA00023136"/>
    </source>
</evidence>
<keyword evidence="3 6" id="KW-0812">Transmembrane</keyword>
<dbReference type="InterPro" id="IPR045069">
    <property type="entry name" value="MATE_euk"/>
</dbReference>
<feature type="transmembrane region" description="Helical" evidence="6">
    <location>
        <begin position="325"/>
        <end position="346"/>
    </location>
</feature>
<proteinExistence type="inferred from homology"/>
<feature type="transmembrane region" description="Helical" evidence="6">
    <location>
        <begin position="428"/>
        <end position="447"/>
    </location>
</feature>
<feature type="transmembrane region" description="Helical" evidence="6">
    <location>
        <begin position="176"/>
        <end position="196"/>
    </location>
</feature>
<keyword evidence="4 6" id="KW-1133">Transmembrane helix</keyword>
<feature type="transmembrane region" description="Helical" evidence="6">
    <location>
        <begin position="202"/>
        <end position="226"/>
    </location>
</feature>
<sequence length="490" mass="53762">METLEELPNGKQQGERWADYGHEIKKVTVIALPMVVVALLPYLMQMVAVIMVGHVDELSLSSLAIATSLTNVTGFSLLSGLVGGLETLYGQAFGAKQYNKIGGYTCSAIISLLFVCIPISISWIFIDKFLILIGHDPLISHEARKYSIYLIPSLFSGAIVKPLVRLLQSQSLTMPLLVSSTLVLCFHAPLCWGLIFKLKMGSVGAATAFSLSNWFYLMLMVFYFKFSSLCKNVGVTFSMDALVGMKEFFWFAIPSAVMVCLKWWSLELLVLISGLLPNPQLETSLLSICLTISTLHFTIPYGFGAAASTRVSNEIGAGNPQAARLAVCIVMFLAVIEAIIVSTMVFSCRHYLANAFSNKMEVVSYVVSMSPFIALSIITDSLQAVISGIARGSGWQHIGAYVTLVAFYLFGMPTATVLGFPLHLKAKGLWIGIVIGSIIQSGSLLLVTRLTDWQKQAIKANERISKVSYRYTIRDIDIKECVPKEMHMVL</sequence>
<feature type="transmembrane region" description="Helical" evidence="6">
    <location>
        <begin position="285"/>
        <end position="304"/>
    </location>
</feature>
<protein>
    <recommendedName>
        <fullName evidence="6">Protein DETOXIFICATION</fullName>
    </recommendedName>
    <alternativeName>
        <fullName evidence="6">Multidrug and toxic compound extrusion protein</fullName>
    </alternativeName>
</protein>
<organism evidence="7 8">
    <name type="scientific">Lactuca virosa</name>
    <dbReference type="NCBI Taxonomy" id="75947"/>
    <lineage>
        <taxon>Eukaryota</taxon>
        <taxon>Viridiplantae</taxon>
        <taxon>Streptophyta</taxon>
        <taxon>Embryophyta</taxon>
        <taxon>Tracheophyta</taxon>
        <taxon>Spermatophyta</taxon>
        <taxon>Magnoliopsida</taxon>
        <taxon>eudicotyledons</taxon>
        <taxon>Gunneridae</taxon>
        <taxon>Pentapetalae</taxon>
        <taxon>asterids</taxon>
        <taxon>campanulids</taxon>
        <taxon>Asterales</taxon>
        <taxon>Asteraceae</taxon>
        <taxon>Cichorioideae</taxon>
        <taxon>Cichorieae</taxon>
        <taxon>Lactucinae</taxon>
        <taxon>Lactuca</taxon>
    </lineage>
</organism>
<dbReference type="AlphaFoldDB" id="A0AAU9LIR9"/>
<comment type="similarity">
    <text evidence="2 6">Belongs to the multi antimicrobial extrusion (MATE) (TC 2.A.66.1) family.</text>
</comment>
<feature type="transmembrane region" description="Helical" evidence="6">
    <location>
        <begin position="398"/>
        <end position="422"/>
    </location>
</feature>
<feature type="transmembrane region" description="Helical" evidence="6">
    <location>
        <begin position="101"/>
        <end position="126"/>
    </location>
</feature>
<feature type="transmembrane region" description="Helical" evidence="6">
    <location>
        <begin position="29"/>
        <end position="51"/>
    </location>
</feature>
<evidence type="ECO:0000256" key="1">
    <source>
        <dbReference type="ARBA" id="ARBA00004141"/>
    </source>
</evidence>
<feature type="transmembrane region" description="Helical" evidence="6">
    <location>
        <begin position="247"/>
        <end position="265"/>
    </location>
</feature>
<dbReference type="Pfam" id="PF01554">
    <property type="entry name" value="MatE"/>
    <property type="match status" value="2"/>
</dbReference>
<gene>
    <name evidence="7" type="ORF">LVIROSA_LOCUS1438</name>
</gene>
<feature type="transmembrane region" description="Helical" evidence="6">
    <location>
        <begin position="146"/>
        <end position="164"/>
    </location>
</feature>
<evidence type="ECO:0000256" key="3">
    <source>
        <dbReference type="ARBA" id="ARBA00022692"/>
    </source>
</evidence>
<dbReference type="InterPro" id="IPR002528">
    <property type="entry name" value="MATE_fam"/>
</dbReference>
<dbReference type="GO" id="GO:0016020">
    <property type="term" value="C:membrane"/>
    <property type="evidence" value="ECO:0007669"/>
    <property type="project" value="UniProtKB-SubCell"/>
</dbReference>
<feature type="transmembrane region" description="Helical" evidence="6">
    <location>
        <begin position="63"/>
        <end position="89"/>
    </location>
</feature>
<dbReference type="Proteomes" id="UP001157418">
    <property type="component" value="Unassembled WGS sequence"/>
</dbReference>
<evidence type="ECO:0000256" key="6">
    <source>
        <dbReference type="RuleBase" id="RU004914"/>
    </source>
</evidence>
<evidence type="ECO:0000313" key="7">
    <source>
        <dbReference type="EMBL" id="CAH1413477.1"/>
    </source>
</evidence>
<evidence type="ECO:0000256" key="4">
    <source>
        <dbReference type="ARBA" id="ARBA00022989"/>
    </source>
</evidence>
<evidence type="ECO:0000313" key="8">
    <source>
        <dbReference type="Proteomes" id="UP001157418"/>
    </source>
</evidence>
<keyword evidence="5 6" id="KW-0472">Membrane</keyword>
<dbReference type="NCBIfam" id="TIGR00797">
    <property type="entry name" value="matE"/>
    <property type="match status" value="1"/>
</dbReference>
<dbReference type="GO" id="GO:0015297">
    <property type="term" value="F:antiporter activity"/>
    <property type="evidence" value="ECO:0007669"/>
    <property type="project" value="InterPro"/>
</dbReference>
<comment type="caution">
    <text evidence="7">The sequence shown here is derived from an EMBL/GenBank/DDBJ whole genome shotgun (WGS) entry which is preliminary data.</text>
</comment>
<feature type="transmembrane region" description="Helical" evidence="6">
    <location>
        <begin position="366"/>
        <end position="386"/>
    </location>
</feature>
<name>A0AAU9LIR9_9ASTR</name>
<dbReference type="CDD" id="cd13132">
    <property type="entry name" value="MATE_eukaryotic"/>
    <property type="match status" value="1"/>
</dbReference>
<dbReference type="EMBL" id="CAKMRJ010000001">
    <property type="protein sequence ID" value="CAH1413477.1"/>
    <property type="molecule type" value="Genomic_DNA"/>
</dbReference>
<reference evidence="7 8" key="1">
    <citation type="submission" date="2022-01" db="EMBL/GenBank/DDBJ databases">
        <authorList>
            <person name="Xiong W."/>
            <person name="Schranz E."/>
        </authorList>
    </citation>
    <scope>NUCLEOTIDE SEQUENCE [LARGE SCALE GENOMIC DNA]</scope>
</reference>
<keyword evidence="8" id="KW-1185">Reference proteome</keyword>